<comment type="caution">
    <text evidence="2">The sequence shown here is derived from an EMBL/GenBank/DDBJ whole genome shotgun (WGS) entry which is preliminary data.</text>
</comment>
<feature type="domain" description="Cyclophilin-like" evidence="1">
    <location>
        <begin position="57"/>
        <end position="162"/>
    </location>
</feature>
<dbReference type="PROSITE" id="PS51318">
    <property type="entry name" value="TAT"/>
    <property type="match status" value="1"/>
</dbReference>
<evidence type="ECO:0000313" key="3">
    <source>
        <dbReference type="Proteomes" id="UP000697330"/>
    </source>
</evidence>
<dbReference type="Gene3D" id="2.40.100.20">
    <property type="match status" value="1"/>
</dbReference>
<evidence type="ECO:0000259" key="1">
    <source>
        <dbReference type="Pfam" id="PF18050"/>
    </source>
</evidence>
<name>A0A921GE74_9ACTN</name>
<dbReference type="InterPro" id="IPR041183">
    <property type="entry name" value="Cyclophilin-like"/>
</dbReference>
<proteinExistence type="predicted"/>
<reference evidence="2" key="2">
    <citation type="submission" date="2021-09" db="EMBL/GenBank/DDBJ databases">
        <authorList>
            <person name="Gilroy R."/>
        </authorList>
    </citation>
    <scope>NUCLEOTIDE SEQUENCE</scope>
    <source>
        <strain evidence="2">CHK124-7917</strain>
    </source>
</reference>
<dbReference type="AlphaFoldDB" id="A0A921GE74"/>
<dbReference type="Proteomes" id="UP000697330">
    <property type="component" value="Unassembled WGS sequence"/>
</dbReference>
<sequence length="165" mass="16487">MMTRRNFLSVAAALGAGALLGGCSGEGNGAGSTAGAPVSAPVEEDAMADGRTITVACGEATVTYQLNDSAAASALLAQLPLTLEVDDFSDNEKIFYPPEGLDVAGAPLAESGEAGTLAYYEPWGDVVMFYGSFSPSGALYELGRAVDGAGAISGLSGAIEVALVE</sequence>
<protein>
    <submittedName>
        <fullName evidence="2">Twin-arginine translocation signal domain-containing protein</fullName>
    </submittedName>
</protein>
<dbReference type="InterPro" id="IPR006311">
    <property type="entry name" value="TAT_signal"/>
</dbReference>
<organism evidence="2 3">
    <name type="scientific">Thermophilibacter provencensis</name>
    <dbReference type="NCBI Taxonomy" id="1852386"/>
    <lineage>
        <taxon>Bacteria</taxon>
        <taxon>Bacillati</taxon>
        <taxon>Actinomycetota</taxon>
        <taxon>Coriobacteriia</taxon>
        <taxon>Coriobacteriales</taxon>
        <taxon>Atopobiaceae</taxon>
        <taxon>Thermophilibacter</taxon>
    </lineage>
</organism>
<dbReference type="RefSeq" id="WP_274958647.1">
    <property type="nucleotide sequence ID" value="NZ_DYWQ01000041.1"/>
</dbReference>
<dbReference type="PROSITE" id="PS51257">
    <property type="entry name" value="PROKAR_LIPOPROTEIN"/>
    <property type="match status" value="1"/>
</dbReference>
<gene>
    <name evidence="2" type="ORF">K8U72_02530</name>
</gene>
<reference evidence="2" key="1">
    <citation type="journal article" date="2021" name="PeerJ">
        <title>Extensive microbial diversity within the chicken gut microbiome revealed by metagenomics and culture.</title>
        <authorList>
            <person name="Gilroy R."/>
            <person name="Ravi A."/>
            <person name="Getino M."/>
            <person name="Pursley I."/>
            <person name="Horton D.L."/>
            <person name="Alikhan N.F."/>
            <person name="Baker D."/>
            <person name="Gharbi K."/>
            <person name="Hall N."/>
            <person name="Watson M."/>
            <person name="Adriaenssens E.M."/>
            <person name="Foster-Nyarko E."/>
            <person name="Jarju S."/>
            <person name="Secka A."/>
            <person name="Antonio M."/>
            <person name="Oren A."/>
            <person name="Chaudhuri R.R."/>
            <person name="La Ragione R."/>
            <person name="Hildebrand F."/>
            <person name="Pallen M.J."/>
        </authorList>
    </citation>
    <scope>NUCLEOTIDE SEQUENCE</scope>
    <source>
        <strain evidence="2">CHK124-7917</strain>
    </source>
</reference>
<dbReference type="EMBL" id="DYWQ01000041">
    <property type="protein sequence ID" value="HJF44646.1"/>
    <property type="molecule type" value="Genomic_DNA"/>
</dbReference>
<accession>A0A921GE74</accession>
<evidence type="ECO:0000313" key="2">
    <source>
        <dbReference type="EMBL" id="HJF44646.1"/>
    </source>
</evidence>
<dbReference type="InterPro" id="IPR029000">
    <property type="entry name" value="Cyclophilin-like_dom_sf"/>
</dbReference>
<dbReference type="Pfam" id="PF18050">
    <property type="entry name" value="Cyclophil_like2"/>
    <property type="match status" value="1"/>
</dbReference>
<dbReference type="SUPFAM" id="SSF50891">
    <property type="entry name" value="Cyclophilin-like"/>
    <property type="match status" value="1"/>
</dbReference>